<evidence type="ECO:0000256" key="5">
    <source>
        <dbReference type="RuleBase" id="RU000660"/>
    </source>
</evidence>
<dbReference type="InterPro" id="IPR000456">
    <property type="entry name" value="Ribosomal_bL17"/>
</dbReference>
<dbReference type="PANTHER" id="PTHR14413">
    <property type="entry name" value="RIBOSOMAL PROTEIN L17"/>
    <property type="match status" value="1"/>
</dbReference>
<dbReference type="NCBIfam" id="TIGR00059">
    <property type="entry name" value="L17"/>
    <property type="match status" value="1"/>
</dbReference>
<organism evidence="7">
    <name type="scientific">Candidatus Shikimatogenerans sp. Tduv</name>
    <dbReference type="NCBI Taxonomy" id="3158567"/>
    <lineage>
        <taxon>Bacteria</taxon>
        <taxon>Pseudomonadati</taxon>
        <taxon>Bacteroidota</taxon>
        <taxon>Flavobacteriia</taxon>
        <taxon>Flavobacteriales</taxon>
        <taxon>Candidatus Shikimatogenerans</taxon>
    </lineage>
</organism>
<dbReference type="SUPFAM" id="SSF64263">
    <property type="entry name" value="Prokaryotic ribosomal protein L17"/>
    <property type="match status" value="1"/>
</dbReference>
<protein>
    <recommendedName>
        <fullName evidence="4 6">50S ribosomal protein L17</fullName>
    </recommendedName>
</protein>
<dbReference type="GO" id="GO:0003735">
    <property type="term" value="F:structural constituent of ribosome"/>
    <property type="evidence" value="ECO:0007669"/>
    <property type="project" value="InterPro"/>
</dbReference>
<accession>A0AAU7QR88</accession>
<evidence type="ECO:0000256" key="6">
    <source>
        <dbReference type="RuleBase" id="RU000661"/>
    </source>
</evidence>
<proteinExistence type="inferred from homology"/>
<dbReference type="InterPro" id="IPR036373">
    <property type="entry name" value="Ribosomal_bL17_sf"/>
</dbReference>
<reference evidence="7" key="1">
    <citation type="submission" date="2024-06" db="EMBL/GenBank/DDBJ databases">
        <title>Diversity, functionality, and evolutionary history of bacterial symbionts in false click beetles (Coleoptera, Throscidae).</title>
        <authorList>
            <person name="Wierz J.C."/>
            <person name="Malm H."/>
            <person name="Kaltenpoth M."/>
            <person name="Engl T."/>
        </authorList>
    </citation>
    <scope>NUCLEOTIDE SEQUENCE</scope>
    <source>
        <strain evidence="7">Tduv</strain>
    </source>
</reference>
<dbReference type="EMBL" id="CP157894">
    <property type="protein sequence ID" value="XBT18302.1"/>
    <property type="molecule type" value="Genomic_DNA"/>
</dbReference>
<dbReference type="PANTHER" id="PTHR14413:SF16">
    <property type="entry name" value="LARGE RIBOSOMAL SUBUNIT PROTEIN BL17M"/>
    <property type="match status" value="1"/>
</dbReference>
<dbReference type="Pfam" id="PF01196">
    <property type="entry name" value="Ribosomal_L17"/>
    <property type="match status" value="1"/>
</dbReference>
<evidence type="ECO:0000256" key="1">
    <source>
        <dbReference type="ARBA" id="ARBA00008777"/>
    </source>
</evidence>
<dbReference type="GO" id="GO:0022625">
    <property type="term" value="C:cytosolic large ribosomal subunit"/>
    <property type="evidence" value="ECO:0007669"/>
    <property type="project" value="TreeGrafter"/>
</dbReference>
<gene>
    <name evidence="7" type="primary">rplQ</name>
    <name evidence="7" type="ORF">ABNO50_00555</name>
</gene>
<evidence type="ECO:0000256" key="3">
    <source>
        <dbReference type="ARBA" id="ARBA00023274"/>
    </source>
</evidence>
<evidence type="ECO:0000256" key="4">
    <source>
        <dbReference type="ARBA" id="ARBA00035494"/>
    </source>
</evidence>
<dbReference type="GO" id="GO:0006412">
    <property type="term" value="P:translation"/>
    <property type="evidence" value="ECO:0007669"/>
    <property type="project" value="InterPro"/>
</dbReference>
<keyword evidence="3 5" id="KW-0687">Ribonucleoprotein</keyword>
<dbReference type="InterPro" id="IPR047859">
    <property type="entry name" value="Ribosomal_bL17_CS"/>
</dbReference>
<sequence length="119" mass="14246">MRHLKKKFKLKRQYGHRKSILSILSCQLIKYKIIKTTLIKAKAIRIYLEPLLTKSKNNTLHSKRIIFKYLKNKSIIKILFNKIRPKILLRKGGYLRIIKIGRRYNDNSKMALISFVDNY</sequence>
<dbReference type="Gene3D" id="3.90.1030.10">
    <property type="entry name" value="Ribosomal protein L17"/>
    <property type="match status" value="1"/>
</dbReference>
<evidence type="ECO:0000256" key="2">
    <source>
        <dbReference type="ARBA" id="ARBA00022980"/>
    </source>
</evidence>
<keyword evidence="2 5" id="KW-0689">Ribosomal protein</keyword>
<evidence type="ECO:0000313" key="7">
    <source>
        <dbReference type="EMBL" id="XBT18302.1"/>
    </source>
</evidence>
<comment type="similarity">
    <text evidence="1 5">Belongs to the bacterial ribosomal protein bL17 family.</text>
</comment>
<dbReference type="AlphaFoldDB" id="A0AAU7QR88"/>
<name>A0AAU7QR88_9FLAO</name>
<dbReference type="PROSITE" id="PS01167">
    <property type="entry name" value="RIBOSOMAL_L17"/>
    <property type="match status" value="1"/>
</dbReference>